<proteinExistence type="predicted"/>
<comment type="caution">
    <text evidence="2">The sequence shown here is derived from an EMBL/GenBank/DDBJ whole genome shotgun (WGS) entry which is preliminary data.</text>
</comment>
<dbReference type="AlphaFoldDB" id="W4VCS1"/>
<keyword evidence="1" id="KW-1133">Transmembrane helix</keyword>
<dbReference type="RefSeq" id="WP_035720887.1">
    <property type="nucleotide sequence ID" value="NZ_BAVS01000001.1"/>
</dbReference>
<keyword evidence="1" id="KW-0812">Transmembrane</keyword>
<accession>W4VCS1</accession>
<dbReference type="Proteomes" id="UP000019102">
    <property type="component" value="Unassembled WGS sequence"/>
</dbReference>
<evidence type="ECO:0000256" key="1">
    <source>
        <dbReference type="SAM" id="Phobius"/>
    </source>
</evidence>
<reference evidence="2 3" key="1">
    <citation type="journal article" date="2014" name="Genome Announc.">
        <title>Draft Genome Sequence of the Boron-Tolerant and Moderately Halotolerant Bacterium Gracilibacillus boraciitolerans JCM 21714T.</title>
        <authorList>
            <person name="Ahmed I."/>
            <person name="Oshima K."/>
            <person name="Suda W."/>
            <person name="Kitamura K."/>
            <person name="Iida T."/>
            <person name="Ohmori Y."/>
            <person name="Fujiwara T."/>
            <person name="Hattori M."/>
            <person name="Ohkuma M."/>
        </authorList>
    </citation>
    <scope>NUCLEOTIDE SEQUENCE [LARGE SCALE GENOMIC DNA]</scope>
    <source>
        <strain evidence="2 3">JCM 21714</strain>
    </source>
</reference>
<gene>
    <name evidence="2" type="ORF">JCM21714_156</name>
</gene>
<sequence length="117" mass="13983">MKKFFLKQWKNEDGYIFPLTSFILLIALLLTFHQIEQFHHQQRLNELSEEQYFLEMLYQKAIISLKQEKNPPPYDYVFPDGSVHITLLAEEDLNNVFQMNLETIKGSSRTINLKYPE</sequence>
<protein>
    <submittedName>
        <fullName evidence="2">Uncharacterized protein</fullName>
    </submittedName>
</protein>
<evidence type="ECO:0000313" key="2">
    <source>
        <dbReference type="EMBL" id="GAE91215.1"/>
    </source>
</evidence>
<dbReference type="OrthoDB" id="2972512at2"/>
<dbReference type="STRING" id="1298598.JCM21714_156"/>
<keyword evidence="3" id="KW-1185">Reference proteome</keyword>
<organism evidence="2 3">
    <name type="scientific">Gracilibacillus boraciitolerans JCM 21714</name>
    <dbReference type="NCBI Taxonomy" id="1298598"/>
    <lineage>
        <taxon>Bacteria</taxon>
        <taxon>Bacillati</taxon>
        <taxon>Bacillota</taxon>
        <taxon>Bacilli</taxon>
        <taxon>Bacillales</taxon>
        <taxon>Bacillaceae</taxon>
        <taxon>Gracilibacillus</taxon>
    </lineage>
</organism>
<dbReference type="EMBL" id="BAVS01000001">
    <property type="protein sequence ID" value="GAE91215.1"/>
    <property type="molecule type" value="Genomic_DNA"/>
</dbReference>
<dbReference type="eggNOG" id="ENOG502ZPJ3">
    <property type="taxonomic scope" value="Bacteria"/>
</dbReference>
<feature type="transmembrane region" description="Helical" evidence="1">
    <location>
        <begin position="15"/>
        <end position="33"/>
    </location>
</feature>
<keyword evidence="1" id="KW-0472">Membrane</keyword>
<name>W4VCS1_9BACI</name>
<evidence type="ECO:0000313" key="3">
    <source>
        <dbReference type="Proteomes" id="UP000019102"/>
    </source>
</evidence>